<protein>
    <submittedName>
        <fullName evidence="2">Uncharacterized protein</fullName>
    </submittedName>
</protein>
<organism evidence="2 3">
    <name type="scientific">Penicillium canescens</name>
    <dbReference type="NCBI Taxonomy" id="5083"/>
    <lineage>
        <taxon>Eukaryota</taxon>
        <taxon>Fungi</taxon>
        <taxon>Dikarya</taxon>
        <taxon>Ascomycota</taxon>
        <taxon>Pezizomycotina</taxon>
        <taxon>Eurotiomycetes</taxon>
        <taxon>Eurotiomycetidae</taxon>
        <taxon>Eurotiales</taxon>
        <taxon>Aspergillaceae</taxon>
        <taxon>Penicillium</taxon>
    </lineage>
</organism>
<accession>A0AAD6IAA4</accession>
<feature type="compositionally biased region" description="Polar residues" evidence="1">
    <location>
        <begin position="254"/>
        <end position="266"/>
    </location>
</feature>
<keyword evidence="3" id="KW-1185">Reference proteome</keyword>
<sequence>MTLLWVGLQVITRPVNSITFLSFLSQDSYPKCGQEWDEDDSSDLVNRLGKILEEIGQLDQRQMAEVLERAKWAGFARWHMLATLDGMPFSSTYRNNCHISFTVLVGFRECVRAADALLLDKKHLAALVRRFGADLEQLRKLTRPQLRTVAIGLECAGFVDEVYAAEAVQNWSIPAPESTITGAMQPAPFLPPQPPYDLSLSTHDALTALGDSQPWISSLNLLDDIDSSLADLPLLTNKPSESASSFTEPILDSDPNSCFEMTSPVTAHTPGDGAPFRSSPLDSYLSPGESELPGSETHTMIAPYAPIILPNVDEGASYYPTPPSYGNEVSNVGEQSIRPESGRLMASQTENMDELVSTNANDLSVPVALNYRVQNVKRLLFSCDATLNDFRVQRILHVSANPLIAEGLEQTLWPLLGHWNLSESLDVSALGLPVQWRGIGAAANYLKLLDSDGKPSHLNPIAVRLGQVLLYFNYEDLCRNRNKLTHRTSDKADKTGVLNNILEEYQDDPLLNKGEQVRRNRVTGYHLRRGKWWWRIAGTVGVGILLLGNTSLVHDMCIKSFTDAQLKAFVTLSLKTQPGSKRVFEATESMVKSLIFGHVTHDPYAFLFNNDGGLLRPEELALVRNEDEQALLTQLSQTCWEAVDIVKNARRKMVDYLGWESDK</sequence>
<dbReference type="AlphaFoldDB" id="A0AAD6IAA4"/>
<proteinExistence type="predicted"/>
<dbReference type="Proteomes" id="UP001219568">
    <property type="component" value="Unassembled WGS sequence"/>
</dbReference>
<comment type="caution">
    <text evidence="2">The sequence shown here is derived from an EMBL/GenBank/DDBJ whole genome shotgun (WGS) entry which is preliminary data.</text>
</comment>
<dbReference type="EMBL" id="JAQJZL010000008">
    <property type="protein sequence ID" value="KAJ6038842.1"/>
    <property type="molecule type" value="Genomic_DNA"/>
</dbReference>
<feature type="compositionally biased region" description="Polar residues" evidence="1">
    <location>
        <begin position="237"/>
        <end position="247"/>
    </location>
</feature>
<feature type="region of interest" description="Disordered" evidence="1">
    <location>
        <begin position="237"/>
        <end position="296"/>
    </location>
</feature>
<evidence type="ECO:0000256" key="1">
    <source>
        <dbReference type="SAM" id="MobiDB-lite"/>
    </source>
</evidence>
<evidence type="ECO:0000313" key="3">
    <source>
        <dbReference type="Proteomes" id="UP001219568"/>
    </source>
</evidence>
<reference evidence="2" key="1">
    <citation type="journal article" date="2023" name="IMA Fungus">
        <title>Comparative genomic study of the Penicillium genus elucidates a diverse pangenome and 15 lateral gene transfer events.</title>
        <authorList>
            <person name="Petersen C."/>
            <person name="Sorensen T."/>
            <person name="Nielsen M.R."/>
            <person name="Sondergaard T.E."/>
            <person name="Sorensen J.L."/>
            <person name="Fitzpatrick D.A."/>
            <person name="Frisvad J.C."/>
            <person name="Nielsen K.L."/>
        </authorList>
    </citation>
    <scope>NUCLEOTIDE SEQUENCE</scope>
    <source>
        <strain evidence="2">IBT 15450</strain>
    </source>
</reference>
<gene>
    <name evidence="2" type="ORF">N7460_007559</name>
</gene>
<reference evidence="2" key="2">
    <citation type="submission" date="2023-01" db="EMBL/GenBank/DDBJ databases">
        <authorList>
            <person name="Petersen C."/>
        </authorList>
    </citation>
    <scope>NUCLEOTIDE SEQUENCE</scope>
    <source>
        <strain evidence="2">IBT 15450</strain>
    </source>
</reference>
<evidence type="ECO:0000313" key="2">
    <source>
        <dbReference type="EMBL" id="KAJ6038842.1"/>
    </source>
</evidence>
<name>A0AAD6IAA4_PENCN</name>